<accession>A0A164K7Z6</accession>
<evidence type="ECO:0000313" key="2">
    <source>
        <dbReference type="EMBL" id="KZS03030.1"/>
    </source>
</evidence>
<organism evidence="2 3">
    <name type="scientific">Daphnia magna</name>
    <dbReference type="NCBI Taxonomy" id="35525"/>
    <lineage>
        <taxon>Eukaryota</taxon>
        <taxon>Metazoa</taxon>
        <taxon>Ecdysozoa</taxon>
        <taxon>Arthropoda</taxon>
        <taxon>Crustacea</taxon>
        <taxon>Branchiopoda</taxon>
        <taxon>Diplostraca</taxon>
        <taxon>Cladocera</taxon>
        <taxon>Anomopoda</taxon>
        <taxon>Daphniidae</taxon>
        <taxon>Daphnia</taxon>
    </lineage>
</organism>
<proteinExistence type="predicted"/>
<protein>
    <submittedName>
        <fullName evidence="2">Uncharacterized protein</fullName>
    </submittedName>
</protein>
<feature type="transmembrane region" description="Helical" evidence="1">
    <location>
        <begin position="141"/>
        <end position="160"/>
    </location>
</feature>
<dbReference type="EMBL" id="LRGB01003375">
    <property type="protein sequence ID" value="KZS03030.1"/>
    <property type="molecule type" value="Genomic_DNA"/>
</dbReference>
<dbReference type="AlphaFoldDB" id="A0A164K7Z6"/>
<reference evidence="2 3" key="1">
    <citation type="submission" date="2016-03" db="EMBL/GenBank/DDBJ databases">
        <title>EvidentialGene: Evidence-directed Construction of Genes on Genomes.</title>
        <authorList>
            <person name="Gilbert D.G."/>
            <person name="Choi J.-H."/>
            <person name="Mockaitis K."/>
            <person name="Colbourne J."/>
            <person name="Pfrender M."/>
        </authorList>
    </citation>
    <scope>NUCLEOTIDE SEQUENCE [LARGE SCALE GENOMIC DNA]</scope>
    <source>
        <strain evidence="2 3">Xinb3</strain>
        <tissue evidence="2">Complete organism</tissue>
    </source>
</reference>
<evidence type="ECO:0000313" key="3">
    <source>
        <dbReference type="Proteomes" id="UP000076858"/>
    </source>
</evidence>
<sequence length="174" mass="19291">MVPGQGNKIQIFRVIAVFVFAVFVSSQFSPSLSPLFHRRLHFRHRLIAVFTFTIVSSPSSPSPSSHRLVVVFACAIASSLSLYAPSPRRCHCLRHRLVAVIVCAIVSSLSSPSLHRRLHLVAVFAVASSPSSPRRCLCRRLIAVFVAAYVFASSPCFACGPQRWSNRIQEKNSW</sequence>
<keyword evidence="3" id="KW-1185">Reference proteome</keyword>
<name>A0A164K7Z6_9CRUS</name>
<dbReference type="Proteomes" id="UP000076858">
    <property type="component" value="Unassembled WGS sequence"/>
</dbReference>
<evidence type="ECO:0000256" key="1">
    <source>
        <dbReference type="SAM" id="Phobius"/>
    </source>
</evidence>
<keyword evidence="1" id="KW-0472">Membrane</keyword>
<feature type="transmembrane region" description="Helical" evidence="1">
    <location>
        <begin position="12"/>
        <end position="30"/>
    </location>
</feature>
<comment type="caution">
    <text evidence="2">The sequence shown here is derived from an EMBL/GenBank/DDBJ whole genome shotgun (WGS) entry which is preliminary data.</text>
</comment>
<keyword evidence="1" id="KW-1133">Transmembrane helix</keyword>
<keyword evidence="1" id="KW-0812">Transmembrane</keyword>
<gene>
    <name evidence="2" type="ORF">APZ42_034493</name>
</gene>